<dbReference type="GO" id="GO:0016787">
    <property type="term" value="F:hydrolase activity"/>
    <property type="evidence" value="ECO:0007669"/>
    <property type="project" value="UniProtKB-KW"/>
</dbReference>
<dbReference type="InterPro" id="IPR029058">
    <property type="entry name" value="AB_hydrolase_fold"/>
</dbReference>
<accession>A0A2G3E3T1</accession>
<reference evidence="2 3" key="2">
    <citation type="submission" date="2017-10" db="EMBL/GenBank/DDBJ databases">
        <authorList>
            <person name="Banno H."/>
            <person name="Chua N.-H."/>
        </authorList>
    </citation>
    <scope>NUCLEOTIDE SEQUENCE [LARGE SCALE GENOMIC DNA]</scope>
    <source>
        <strain evidence="2 3">JK623</strain>
    </source>
</reference>
<evidence type="ECO:0000259" key="1">
    <source>
        <dbReference type="Pfam" id="PF12146"/>
    </source>
</evidence>
<name>A0A2G3E3T1_9FIRM</name>
<feature type="domain" description="Serine aminopeptidase S33" evidence="1">
    <location>
        <begin position="54"/>
        <end position="304"/>
    </location>
</feature>
<dbReference type="InterPro" id="IPR022742">
    <property type="entry name" value="Hydrolase_4"/>
</dbReference>
<organism evidence="2 3">
    <name type="scientific">Agathobacter ruminis</name>
    <dbReference type="NCBI Taxonomy" id="1712665"/>
    <lineage>
        <taxon>Bacteria</taxon>
        <taxon>Bacillati</taxon>
        <taxon>Bacillota</taxon>
        <taxon>Clostridia</taxon>
        <taxon>Lachnospirales</taxon>
        <taxon>Lachnospiraceae</taxon>
        <taxon>Agathobacter</taxon>
    </lineage>
</organism>
<dbReference type="EMBL" id="PDYG01000023">
    <property type="protein sequence ID" value="PHU37914.1"/>
    <property type="molecule type" value="Genomic_DNA"/>
</dbReference>
<dbReference type="Gene3D" id="3.40.50.1820">
    <property type="entry name" value="alpha/beta hydrolase"/>
    <property type="match status" value="1"/>
</dbReference>
<keyword evidence="3" id="KW-1185">Reference proteome</keyword>
<dbReference type="AlphaFoldDB" id="A0A2G3E3T1"/>
<dbReference type="PANTHER" id="PTHR11614">
    <property type="entry name" value="PHOSPHOLIPASE-RELATED"/>
    <property type="match status" value="1"/>
</dbReference>
<keyword evidence="2" id="KW-0378">Hydrolase</keyword>
<sequence length="326" mass="38381">MEKKMNTNNMFGEDDFARKMDELVKPFQKAHYLSGDFPGCDFQKIHYTQIIHPQARAAIVISHGFCEFIGKYDEMIYYFYQMGYSVFFPEHRGHGFSYRSTEDLDKVDAIRFYDYVDDLKCFLDMVVRPNCPNLPLYLYGHSMGGAIAAAFLEEYPGYFKAAILSSPMMQMTLGKFPEWAVRLLAAYKLFRKKGEDYIMGSHGFDGIDIFEKSSSLSRARYEYVMDMRRAVKQYRTYGGTYRWIATSLRAQKKIIKKAGRIQIPVLLFQAGLDYKVQPRGQEKFAQRAQIAIHRYPQSKHEIFNATTEMRKQYYDEIFRFWEQQEN</sequence>
<evidence type="ECO:0000313" key="3">
    <source>
        <dbReference type="Proteomes" id="UP000224563"/>
    </source>
</evidence>
<dbReference type="Pfam" id="PF12146">
    <property type="entry name" value="Hydrolase_4"/>
    <property type="match status" value="1"/>
</dbReference>
<reference evidence="2 3" key="1">
    <citation type="submission" date="2017-10" db="EMBL/GenBank/DDBJ databases">
        <title>Resolving the taxonomy of Roseburia spp., Eubacterium rectale and Agathobacter spp. through phylogenomic analysis.</title>
        <authorList>
            <person name="Sheridan P.O."/>
            <person name="Walker A.W."/>
            <person name="Duncan S.H."/>
            <person name="Scott K.P."/>
            <person name="Toole P.W.O."/>
            <person name="Luis P."/>
            <person name="Flint H.J."/>
        </authorList>
    </citation>
    <scope>NUCLEOTIDE SEQUENCE [LARGE SCALE GENOMIC DNA]</scope>
    <source>
        <strain evidence="2 3">JK623</strain>
    </source>
</reference>
<dbReference type="Proteomes" id="UP000224563">
    <property type="component" value="Unassembled WGS sequence"/>
</dbReference>
<evidence type="ECO:0000313" key="2">
    <source>
        <dbReference type="EMBL" id="PHU37914.1"/>
    </source>
</evidence>
<dbReference type="InterPro" id="IPR051044">
    <property type="entry name" value="MAG_DAG_Lipase"/>
</dbReference>
<dbReference type="SUPFAM" id="SSF53474">
    <property type="entry name" value="alpha/beta-Hydrolases"/>
    <property type="match status" value="1"/>
</dbReference>
<gene>
    <name evidence="2" type="ORF">CSX02_05400</name>
</gene>
<comment type="caution">
    <text evidence="2">The sequence shown here is derived from an EMBL/GenBank/DDBJ whole genome shotgun (WGS) entry which is preliminary data.</text>
</comment>
<protein>
    <submittedName>
        <fullName evidence="2">Alpha/beta hydrolase</fullName>
    </submittedName>
</protein>
<proteinExistence type="predicted"/>